<gene>
    <name evidence="2" type="ORF">GCM10022232_93570</name>
</gene>
<feature type="region of interest" description="Disordered" evidence="1">
    <location>
        <begin position="79"/>
        <end position="107"/>
    </location>
</feature>
<accession>A0ABP7TY02</accession>
<evidence type="ECO:0000313" key="3">
    <source>
        <dbReference type="Proteomes" id="UP001500456"/>
    </source>
</evidence>
<proteinExistence type="predicted"/>
<organism evidence="2 3">
    <name type="scientific">Streptomyces plumbiresistens</name>
    <dbReference type="NCBI Taxonomy" id="511811"/>
    <lineage>
        <taxon>Bacteria</taxon>
        <taxon>Bacillati</taxon>
        <taxon>Actinomycetota</taxon>
        <taxon>Actinomycetes</taxon>
        <taxon>Kitasatosporales</taxon>
        <taxon>Streptomycetaceae</taxon>
        <taxon>Streptomyces</taxon>
    </lineage>
</organism>
<evidence type="ECO:0000313" key="2">
    <source>
        <dbReference type="EMBL" id="GAA4032936.1"/>
    </source>
</evidence>
<dbReference type="Proteomes" id="UP001500456">
    <property type="component" value="Unassembled WGS sequence"/>
</dbReference>
<dbReference type="EMBL" id="BAAAZX010000065">
    <property type="protein sequence ID" value="GAA4032936.1"/>
    <property type="molecule type" value="Genomic_DNA"/>
</dbReference>
<sequence>MAQGREGLLDDVTVLAQIFDGRGALAGNYRQDPAPAQLTEVGIAVVSLVAEHGVRSVPWLVEFVCRLQLGEQDAVQPVEDTGLVSPAQPTTAGLPEPNPDSGDTVAS</sequence>
<protein>
    <recommendedName>
        <fullName evidence="4">Transposase</fullName>
    </recommendedName>
</protein>
<name>A0ABP7TY02_9ACTN</name>
<evidence type="ECO:0008006" key="4">
    <source>
        <dbReference type="Google" id="ProtNLM"/>
    </source>
</evidence>
<evidence type="ECO:0000256" key="1">
    <source>
        <dbReference type="SAM" id="MobiDB-lite"/>
    </source>
</evidence>
<reference evidence="3" key="1">
    <citation type="journal article" date="2019" name="Int. J. Syst. Evol. Microbiol.">
        <title>The Global Catalogue of Microorganisms (GCM) 10K type strain sequencing project: providing services to taxonomists for standard genome sequencing and annotation.</title>
        <authorList>
            <consortium name="The Broad Institute Genomics Platform"/>
            <consortium name="The Broad Institute Genome Sequencing Center for Infectious Disease"/>
            <person name="Wu L."/>
            <person name="Ma J."/>
        </authorList>
    </citation>
    <scope>NUCLEOTIDE SEQUENCE [LARGE SCALE GENOMIC DNA]</scope>
    <source>
        <strain evidence="3">JCM 16924</strain>
    </source>
</reference>
<comment type="caution">
    <text evidence="2">The sequence shown here is derived from an EMBL/GenBank/DDBJ whole genome shotgun (WGS) entry which is preliminary data.</text>
</comment>
<keyword evidence="3" id="KW-1185">Reference proteome</keyword>